<dbReference type="Gene3D" id="2.40.110.10">
    <property type="entry name" value="Butyryl-CoA Dehydrogenase, subunit A, domain 2"/>
    <property type="match status" value="1"/>
</dbReference>
<evidence type="ECO:0000256" key="4">
    <source>
        <dbReference type="ARBA" id="ARBA00022827"/>
    </source>
</evidence>
<dbReference type="EMBL" id="QPJK01000018">
    <property type="protein sequence ID" value="RCW63616.1"/>
    <property type="molecule type" value="Genomic_DNA"/>
</dbReference>
<dbReference type="Proteomes" id="UP000252884">
    <property type="component" value="Unassembled WGS sequence"/>
</dbReference>
<dbReference type="GO" id="GO:0003995">
    <property type="term" value="F:acyl-CoA dehydrogenase activity"/>
    <property type="evidence" value="ECO:0007669"/>
    <property type="project" value="TreeGrafter"/>
</dbReference>
<evidence type="ECO:0000256" key="2">
    <source>
        <dbReference type="ARBA" id="ARBA00009347"/>
    </source>
</evidence>
<gene>
    <name evidence="9" type="ORF">DES41_11812</name>
</gene>
<dbReference type="PANTHER" id="PTHR43884:SF20">
    <property type="entry name" value="ACYL-COA DEHYDROGENASE FADE28"/>
    <property type="match status" value="1"/>
</dbReference>
<dbReference type="Gene3D" id="1.20.140.10">
    <property type="entry name" value="Butyryl-CoA Dehydrogenase, subunit A, domain 3"/>
    <property type="match status" value="1"/>
</dbReference>
<organism evidence="9 10">
    <name type="scientific">Pseudorhodoferax soli</name>
    <dbReference type="NCBI Taxonomy" id="545864"/>
    <lineage>
        <taxon>Bacteria</taxon>
        <taxon>Pseudomonadati</taxon>
        <taxon>Pseudomonadota</taxon>
        <taxon>Betaproteobacteria</taxon>
        <taxon>Burkholderiales</taxon>
        <taxon>Comamonadaceae</taxon>
    </lineage>
</organism>
<comment type="caution">
    <text evidence="9">The sequence shown here is derived from an EMBL/GenBank/DDBJ whole genome shotgun (WGS) entry which is preliminary data.</text>
</comment>
<protein>
    <submittedName>
        <fullName evidence="9">Alkylation response protein AidB-like acyl-CoA dehydrogenase</fullName>
    </submittedName>
</protein>
<keyword evidence="3" id="KW-0285">Flavoprotein</keyword>
<keyword evidence="10" id="KW-1185">Reference proteome</keyword>
<dbReference type="Pfam" id="PF02771">
    <property type="entry name" value="Acyl-CoA_dh_N"/>
    <property type="match status" value="1"/>
</dbReference>
<accession>A0A368X8T3</accession>
<dbReference type="PANTHER" id="PTHR43884">
    <property type="entry name" value="ACYL-COA DEHYDROGENASE"/>
    <property type="match status" value="1"/>
</dbReference>
<dbReference type="InterPro" id="IPR046373">
    <property type="entry name" value="Acyl-CoA_Oxase/DH_mid-dom_sf"/>
</dbReference>
<dbReference type="RefSeq" id="WP_114472643.1">
    <property type="nucleotide sequence ID" value="NZ_QPJK01000018.1"/>
</dbReference>
<evidence type="ECO:0000313" key="9">
    <source>
        <dbReference type="EMBL" id="RCW63616.1"/>
    </source>
</evidence>
<dbReference type="InterPro" id="IPR006091">
    <property type="entry name" value="Acyl-CoA_Oxase/DH_mid-dom"/>
</dbReference>
<dbReference type="GO" id="GO:0050660">
    <property type="term" value="F:flavin adenine dinucleotide binding"/>
    <property type="evidence" value="ECO:0007669"/>
    <property type="project" value="InterPro"/>
</dbReference>
<dbReference type="CDD" id="cd00567">
    <property type="entry name" value="ACAD"/>
    <property type="match status" value="1"/>
</dbReference>
<feature type="domain" description="Acyl-CoA dehydrogenase/oxidase C-terminal" evidence="6">
    <location>
        <begin position="225"/>
        <end position="364"/>
    </location>
</feature>
<comment type="similarity">
    <text evidence="2">Belongs to the acyl-CoA dehydrogenase family.</text>
</comment>
<sequence length="375" mass="39651">MDFEFSYERKALAESIARFARDNLSTPSHRSKQFGSTAAKTQGWRSLAEIGAVGALFQQDVGGFGDDTFDVVNVFEALGRELVVDLPFLGALMAGQVLASTPATHPVLDKLVSGEQVVTLAHCEPGALWEPSYVTACAQQRSGAWVLDGIKAAVPNAQDAQHFVVSARTAGASADEDGITPFLVDASAEGLRVRPYPEIDGGRAGEVVLESVVVADSARIGPVHEGHTALQQAIAAGTLAISAQAVGAMDQLVQATTEYLKVRKQFGAPIGANQALQHRIVEMMLELEKARSAVINAAALSGSAQLQAISAAKLTANQAARRIAEEAIQLHGGIGMTWELEPAHYASWLSMLSSRLGDDDVHLDRYVALAETVTA</sequence>
<dbReference type="SUPFAM" id="SSF47203">
    <property type="entry name" value="Acyl-CoA dehydrogenase C-terminal domain-like"/>
    <property type="match status" value="1"/>
</dbReference>
<evidence type="ECO:0000313" key="10">
    <source>
        <dbReference type="Proteomes" id="UP000252884"/>
    </source>
</evidence>
<dbReference type="InterPro" id="IPR013786">
    <property type="entry name" value="AcylCoA_DH/ox_N"/>
</dbReference>
<keyword evidence="5" id="KW-0560">Oxidoreductase</keyword>
<proteinExistence type="inferred from homology"/>
<dbReference type="InterPro" id="IPR037069">
    <property type="entry name" value="AcylCoA_DH/ox_N_sf"/>
</dbReference>
<dbReference type="Pfam" id="PF00441">
    <property type="entry name" value="Acyl-CoA_dh_1"/>
    <property type="match status" value="1"/>
</dbReference>
<comment type="cofactor">
    <cofactor evidence="1">
        <name>FAD</name>
        <dbReference type="ChEBI" id="CHEBI:57692"/>
    </cofactor>
</comment>
<reference evidence="9 10" key="1">
    <citation type="submission" date="2018-07" db="EMBL/GenBank/DDBJ databases">
        <title>Genomic Encyclopedia of Type Strains, Phase IV (KMG-IV): sequencing the most valuable type-strain genomes for metagenomic binning, comparative biology and taxonomic classification.</title>
        <authorList>
            <person name="Goeker M."/>
        </authorList>
    </citation>
    <scope>NUCLEOTIDE SEQUENCE [LARGE SCALE GENOMIC DNA]</scope>
    <source>
        <strain evidence="9 10">DSM 21634</strain>
    </source>
</reference>
<feature type="domain" description="Acyl-CoA dehydrogenase/oxidase N-terminal" evidence="8">
    <location>
        <begin position="8"/>
        <end position="88"/>
    </location>
</feature>
<name>A0A368X8T3_9BURK</name>
<dbReference type="SUPFAM" id="SSF56645">
    <property type="entry name" value="Acyl-CoA dehydrogenase NM domain-like"/>
    <property type="match status" value="1"/>
</dbReference>
<evidence type="ECO:0000259" key="6">
    <source>
        <dbReference type="Pfam" id="PF00441"/>
    </source>
</evidence>
<evidence type="ECO:0000256" key="1">
    <source>
        <dbReference type="ARBA" id="ARBA00001974"/>
    </source>
</evidence>
<evidence type="ECO:0000259" key="7">
    <source>
        <dbReference type="Pfam" id="PF02770"/>
    </source>
</evidence>
<dbReference type="Gene3D" id="1.10.540.10">
    <property type="entry name" value="Acyl-CoA dehydrogenase/oxidase, N-terminal domain"/>
    <property type="match status" value="1"/>
</dbReference>
<dbReference type="InterPro" id="IPR009075">
    <property type="entry name" value="AcylCo_DH/oxidase_C"/>
</dbReference>
<dbReference type="AlphaFoldDB" id="A0A368X8T3"/>
<evidence type="ECO:0000259" key="8">
    <source>
        <dbReference type="Pfam" id="PF02771"/>
    </source>
</evidence>
<keyword evidence="4" id="KW-0274">FAD</keyword>
<dbReference type="OrthoDB" id="9770681at2"/>
<feature type="domain" description="Acyl-CoA oxidase/dehydrogenase middle" evidence="7">
    <location>
        <begin position="123"/>
        <end position="211"/>
    </location>
</feature>
<dbReference type="Pfam" id="PF02770">
    <property type="entry name" value="Acyl-CoA_dh_M"/>
    <property type="match status" value="1"/>
</dbReference>
<evidence type="ECO:0000256" key="5">
    <source>
        <dbReference type="ARBA" id="ARBA00023002"/>
    </source>
</evidence>
<dbReference type="InterPro" id="IPR009100">
    <property type="entry name" value="AcylCoA_DH/oxidase_NM_dom_sf"/>
</dbReference>
<evidence type="ECO:0000256" key="3">
    <source>
        <dbReference type="ARBA" id="ARBA00022630"/>
    </source>
</evidence>
<dbReference type="InterPro" id="IPR036250">
    <property type="entry name" value="AcylCo_DH-like_C"/>
</dbReference>